<dbReference type="STRING" id="240159.A0A4U5TW43"/>
<name>A0A4U5TW43_COLLU</name>
<protein>
    <submittedName>
        <fullName evidence="1">Uncharacterized protein</fullName>
    </submittedName>
</protein>
<reference evidence="1 2" key="1">
    <citation type="submission" date="2019-01" db="EMBL/GenBank/DDBJ databases">
        <title>Genome Assembly of Collichthys lucidus.</title>
        <authorList>
            <person name="Cai M."/>
            <person name="Xiao S."/>
        </authorList>
    </citation>
    <scope>NUCLEOTIDE SEQUENCE [LARGE SCALE GENOMIC DNA]</scope>
    <source>
        <strain evidence="1">JT15FE1705JMU</strain>
        <tissue evidence="1">Muscle</tissue>
    </source>
</reference>
<evidence type="ECO:0000313" key="2">
    <source>
        <dbReference type="Proteomes" id="UP000298787"/>
    </source>
</evidence>
<organism evidence="1 2">
    <name type="scientific">Collichthys lucidus</name>
    <name type="common">Big head croaker</name>
    <name type="synonym">Sciaena lucida</name>
    <dbReference type="NCBI Taxonomy" id="240159"/>
    <lineage>
        <taxon>Eukaryota</taxon>
        <taxon>Metazoa</taxon>
        <taxon>Chordata</taxon>
        <taxon>Craniata</taxon>
        <taxon>Vertebrata</taxon>
        <taxon>Euteleostomi</taxon>
        <taxon>Actinopterygii</taxon>
        <taxon>Neopterygii</taxon>
        <taxon>Teleostei</taxon>
        <taxon>Neoteleostei</taxon>
        <taxon>Acanthomorphata</taxon>
        <taxon>Eupercaria</taxon>
        <taxon>Sciaenidae</taxon>
        <taxon>Collichthys</taxon>
    </lineage>
</organism>
<keyword evidence="2" id="KW-1185">Reference proteome</keyword>
<proteinExistence type="predicted"/>
<sequence length="167" mass="18699">MSDVVPRELQRRPEGTWALLTSPFAGLAGVDCVGDVFFPFPKLPARKSSTGCLLIHCGGNDLGETTSVELVNRMKEDLHQLHHWHPHMMIMFSSLCQRCQWRAGANPVRVDKARKFVNSVMATFVCGLDGAIVEHPLIKHNTPALPLIRHHPNDKAAVAFYDLFDIY</sequence>
<evidence type="ECO:0000313" key="1">
    <source>
        <dbReference type="EMBL" id="TKS65854.1"/>
    </source>
</evidence>
<accession>A0A4U5TW43</accession>
<dbReference type="AlphaFoldDB" id="A0A4U5TW43"/>
<dbReference type="EMBL" id="ML241142">
    <property type="protein sequence ID" value="TKS65854.1"/>
    <property type="molecule type" value="Genomic_DNA"/>
</dbReference>
<gene>
    <name evidence="1" type="ORF">D9C73_028474</name>
</gene>
<dbReference type="Proteomes" id="UP000298787">
    <property type="component" value="Unassembled WGS sequence"/>
</dbReference>